<protein>
    <submittedName>
        <fullName evidence="2">Uncharacterized protein</fullName>
    </submittedName>
</protein>
<feature type="compositionally biased region" description="Pro residues" evidence="1">
    <location>
        <begin position="72"/>
        <end position="87"/>
    </location>
</feature>
<evidence type="ECO:0000313" key="2">
    <source>
        <dbReference type="EMBL" id="KAK8767959.1"/>
    </source>
</evidence>
<keyword evidence="3" id="KW-1185">Reference proteome</keyword>
<organism evidence="2 3">
    <name type="scientific">Amblyomma americanum</name>
    <name type="common">Lone star tick</name>
    <dbReference type="NCBI Taxonomy" id="6943"/>
    <lineage>
        <taxon>Eukaryota</taxon>
        <taxon>Metazoa</taxon>
        <taxon>Ecdysozoa</taxon>
        <taxon>Arthropoda</taxon>
        <taxon>Chelicerata</taxon>
        <taxon>Arachnida</taxon>
        <taxon>Acari</taxon>
        <taxon>Parasitiformes</taxon>
        <taxon>Ixodida</taxon>
        <taxon>Ixodoidea</taxon>
        <taxon>Ixodidae</taxon>
        <taxon>Amblyomminae</taxon>
        <taxon>Amblyomma</taxon>
    </lineage>
</organism>
<comment type="caution">
    <text evidence="2">The sequence shown here is derived from an EMBL/GenBank/DDBJ whole genome shotgun (WGS) entry which is preliminary data.</text>
</comment>
<reference evidence="2 3" key="1">
    <citation type="journal article" date="2023" name="Arcadia Sci">
        <title>De novo assembly of a long-read Amblyomma americanum tick genome.</title>
        <authorList>
            <person name="Chou S."/>
            <person name="Poskanzer K.E."/>
            <person name="Rollins M."/>
            <person name="Thuy-Boun P.S."/>
        </authorList>
    </citation>
    <scope>NUCLEOTIDE SEQUENCE [LARGE SCALE GENOMIC DNA]</scope>
    <source>
        <strain evidence="2">F_SG_1</strain>
        <tissue evidence="2">Salivary glands</tissue>
    </source>
</reference>
<sequence>MLPEAEATYCLECRGLVINLRTHVASRYHQQHMQGSDLDAEVVRAWTARDPVFAAKVLRVEIAPEPRALVPHPEPGTEPPVAMPSPGAPSRGDDEIGDMVMDFDLLGDL</sequence>
<dbReference type="EMBL" id="JARKHS020024723">
    <property type="protein sequence ID" value="KAK8767959.1"/>
    <property type="molecule type" value="Genomic_DNA"/>
</dbReference>
<evidence type="ECO:0000313" key="3">
    <source>
        <dbReference type="Proteomes" id="UP001321473"/>
    </source>
</evidence>
<dbReference type="AlphaFoldDB" id="A0AAQ4DZR9"/>
<accession>A0AAQ4DZR9</accession>
<gene>
    <name evidence="2" type="ORF">V5799_005260</name>
</gene>
<evidence type="ECO:0000256" key="1">
    <source>
        <dbReference type="SAM" id="MobiDB-lite"/>
    </source>
</evidence>
<name>A0AAQ4DZR9_AMBAM</name>
<dbReference type="Proteomes" id="UP001321473">
    <property type="component" value="Unassembled WGS sequence"/>
</dbReference>
<feature type="region of interest" description="Disordered" evidence="1">
    <location>
        <begin position="68"/>
        <end position="97"/>
    </location>
</feature>
<proteinExistence type="predicted"/>